<evidence type="ECO:0000256" key="2">
    <source>
        <dbReference type="ARBA" id="ARBA00022475"/>
    </source>
</evidence>
<evidence type="ECO:0000256" key="3">
    <source>
        <dbReference type="ARBA" id="ARBA00022692"/>
    </source>
</evidence>
<evidence type="ECO:0000256" key="11">
    <source>
        <dbReference type="SAM" id="Phobius"/>
    </source>
</evidence>
<gene>
    <name evidence="14" type="primary">LOC106054118</name>
</gene>
<reference evidence="14" key="1">
    <citation type="submission" date="2025-08" db="UniProtKB">
        <authorList>
            <consortium name="RefSeq"/>
        </authorList>
    </citation>
    <scope>IDENTIFICATION</scope>
</reference>
<dbReference type="AlphaFoldDB" id="A0A9W3A827"/>
<dbReference type="PROSITE" id="PS00237">
    <property type="entry name" value="G_PROTEIN_RECEP_F1_1"/>
    <property type="match status" value="1"/>
</dbReference>
<feature type="region of interest" description="Disordered" evidence="10">
    <location>
        <begin position="491"/>
        <end position="520"/>
    </location>
</feature>
<evidence type="ECO:0000256" key="8">
    <source>
        <dbReference type="ARBA" id="ARBA00023224"/>
    </source>
</evidence>
<accession>A0A9W3A827</accession>
<dbReference type="RefSeq" id="XP_055883395.1">
    <property type="nucleotide sequence ID" value="XM_056027420.1"/>
</dbReference>
<dbReference type="OMA" id="ITFMVMA"/>
<dbReference type="GO" id="GO:0071880">
    <property type="term" value="P:adenylate cyclase-activating adrenergic receptor signaling pathway"/>
    <property type="evidence" value="ECO:0007669"/>
    <property type="project" value="TreeGrafter"/>
</dbReference>
<dbReference type="PANTHER" id="PTHR24248">
    <property type="entry name" value="ADRENERGIC RECEPTOR-RELATED G-PROTEIN COUPLED RECEPTOR"/>
    <property type="match status" value="1"/>
</dbReference>
<protein>
    <submittedName>
        <fullName evidence="14">Muscarinic acetylcholine receptor M3-like</fullName>
    </submittedName>
</protein>
<dbReference type="PROSITE" id="PS50262">
    <property type="entry name" value="G_PROTEIN_RECEP_F1_2"/>
    <property type="match status" value="1"/>
</dbReference>
<evidence type="ECO:0000256" key="5">
    <source>
        <dbReference type="ARBA" id="ARBA00023040"/>
    </source>
</evidence>
<feature type="transmembrane region" description="Helical" evidence="11">
    <location>
        <begin position="612"/>
        <end position="635"/>
    </location>
</feature>
<name>A0A9W3A827_BIOGL</name>
<evidence type="ECO:0000256" key="1">
    <source>
        <dbReference type="ARBA" id="ARBA00004651"/>
    </source>
</evidence>
<keyword evidence="13" id="KW-1185">Reference proteome</keyword>
<keyword evidence="7 9" id="KW-0675">Receptor</keyword>
<evidence type="ECO:0000259" key="12">
    <source>
        <dbReference type="PROSITE" id="PS50262"/>
    </source>
</evidence>
<evidence type="ECO:0000256" key="9">
    <source>
        <dbReference type="RuleBase" id="RU000688"/>
    </source>
</evidence>
<feature type="transmembrane region" description="Helical" evidence="11">
    <location>
        <begin position="138"/>
        <end position="159"/>
    </location>
</feature>
<proteinExistence type="inferred from homology"/>
<keyword evidence="2" id="KW-1003">Cell membrane</keyword>
<dbReference type="GO" id="GO:0043410">
    <property type="term" value="P:positive regulation of MAPK cascade"/>
    <property type="evidence" value="ECO:0007669"/>
    <property type="project" value="TreeGrafter"/>
</dbReference>
<evidence type="ECO:0000256" key="7">
    <source>
        <dbReference type="ARBA" id="ARBA00023170"/>
    </source>
</evidence>
<feature type="compositionally biased region" description="Basic and acidic residues" evidence="10">
    <location>
        <begin position="504"/>
        <end position="520"/>
    </location>
</feature>
<dbReference type="Gene3D" id="1.20.1070.10">
    <property type="entry name" value="Rhodopsin 7-helix transmembrane proteins"/>
    <property type="match status" value="2"/>
</dbReference>
<comment type="subcellular location">
    <subcellularLocation>
        <location evidence="1">Cell membrane</location>
        <topology evidence="1">Multi-pass membrane protein</topology>
    </subcellularLocation>
</comment>
<comment type="similarity">
    <text evidence="9">Belongs to the G-protein coupled receptor 1 family.</text>
</comment>
<dbReference type="SUPFAM" id="SSF81321">
    <property type="entry name" value="Family A G protein-coupled receptor-like"/>
    <property type="match status" value="1"/>
</dbReference>
<evidence type="ECO:0000256" key="4">
    <source>
        <dbReference type="ARBA" id="ARBA00022989"/>
    </source>
</evidence>
<feature type="transmembrane region" description="Helical" evidence="11">
    <location>
        <begin position="100"/>
        <end position="126"/>
    </location>
</feature>
<sequence>MEATTPGVDTISGLLTWSTLSMDTDLSFWALGGFNASNISFGVYGDEGTAGENAGVWDDLWRGIPLGIVLTFLCLLTTVGNILVLHAVRTEKRLQSVSNLFIVSLAVADVIVGIIVMPMSAFYIFTDRWMLGVAVCQIWIGVDYTASTASILNLFILSLDRYWSVRQPLKYLHKRTKRRALSMIGVVWAVSSLWIIPISSWHYFAHDGVRTVENDKCDTEYAKNSAFKLVTAFFNFYLPLSVMYILYFRIFIAIRRRSEFELGQRNPGGTVLSYKSNVPNSADESECNDDLSCSIDSRYVGSLDMRPRENGTRNHVATNGPRNLRVLTMKRVGVPCAYRDSKPFKVEYIYDENVIDPQTEKIERYYYEDHYPIPCLSRPTWVVGHEKMATTVGHRPGRLRSPRDFSSLKVPSTSSIASSSSSASKDLHQISVPNYMAVGYKNNAVVKRSIFRRSRSPNPPSTLNDVRLESYRKFQLDEASFAPSLYKVATNTSSSSSSSASTFGEEKRRSSDVSRDMTRVEKSHLRENYSVVGGVRKLRQVESFLDQTAGLGLASNVGLDISSARNVEDFDSVLHDERNRRLTAGVTGLKERLRTIRQSSSLNKEIKAARQLGVIMGAFTLCFLPYFILFLVVAFCDNCIRPGHLTAATWVGYLNSTLNPFLYPLCNANFRTKFRSMLSCCGKSRNKSRNGHQEYCERNTAFNSRYD</sequence>
<keyword evidence="5 9" id="KW-0297">G-protein coupled receptor</keyword>
<dbReference type="Pfam" id="PF00001">
    <property type="entry name" value="7tm_1"/>
    <property type="match status" value="1"/>
</dbReference>
<dbReference type="InterPro" id="IPR000276">
    <property type="entry name" value="GPCR_Rhodpsn"/>
</dbReference>
<keyword evidence="6 11" id="KW-0472">Membrane</keyword>
<evidence type="ECO:0000256" key="6">
    <source>
        <dbReference type="ARBA" id="ARBA00023136"/>
    </source>
</evidence>
<evidence type="ECO:0000313" key="13">
    <source>
        <dbReference type="Proteomes" id="UP001165740"/>
    </source>
</evidence>
<dbReference type="GO" id="GO:0004930">
    <property type="term" value="F:G protein-coupled receptor activity"/>
    <property type="evidence" value="ECO:0007669"/>
    <property type="project" value="UniProtKB-KW"/>
</dbReference>
<evidence type="ECO:0000313" key="14">
    <source>
        <dbReference type="RefSeq" id="XP_055883395.1"/>
    </source>
</evidence>
<keyword evidence="8 9" id="KW-0807">Transducer</keyword>
<dbReference type="InterPro" id="IPR017452">
    <property type="entry name" value="GPCR_Rhodpsn_7TM"/>
</dbReference>
<dbReference type="OrthoDB" id="10071887at2759"/>
<feature type="transmembrane region" description="Helical" evidence="11">
    <location>
        <begin position="64"/>
        <end position="88"/>
    </location>
</feature>
<feature type="transmembrane region" description="Helical" evidence="11">
    <location>
        <begin position="180"/>
        <end position="205"/>
    </location>
</feature>
<feature type="region of interest" description="Disordered" evidence="10">
    <location>
        <begin position="393"/>
        <end position="423"/>
    </location>
</feature>
<organism evidence="13 14">
    <name type="scientific">Biomphalaria glabrata</name>
    <name type="common">Bloodfluke planorb</name>
    <name type="synonym">Freshwater snail</name>
    <dbReference type="NCBI Taxonomy" id="6526"/>
    <lineage>
        <taxon>Eukaryota</taxon>
        <taxon>Metazoa</taxon>
        <taxon>Spiralia</taxon>
        <taxon>Lophotrochozoa</taxon>
        <taxon>Mollusca</taxon>
        <taxon>Gastropoda</taxon>
        <taxon>Heterobranchia</taxon>
        <taxon>Euthyneura</taxon>
        <taxon>Panpulmonata</taxon>
        <taxon>Hygrophila</taxon>
        <taxon>Lymnaeoidea</taxon>
        <taxon>Planorbidae</taxon>
        <taxon>Biomphalaria</taxon>
    </lineage>
</organism>
<evidence type="ECO:0000256" key="10">
    <source>
        <dbReference type="SAM" id="MobiDB-lite"/>
    </source>
</evidence>
<feature type="domain" description="G-protein coupled receptors family 1 profile" evidence="12">
    <location>
        <begin position="80"/>
        <end position="663"/>
    </location>
</feature>
<keyword evidence="3 9" id="KW-0812">Transmembrane</keyword>
<dbReference type="GeneID" id="106054118"/>
<feature type="compositionally biased region" description="Low complexity" evidence="10">
    <location>
        <begin position="412"/>
        <end position="423"/>
    </location>
</feature>
<dbReference type="PANTHER" id="PTHR24248:SF204">
    <property type="entry name" value="HISTAMINE H1 RECEPTOR"/>
    <property type="match status" value="1"/>
</dbReference>
<dbReference type="Proteomes" id="UP001165740">
    <property type="component" value="Chromosome 4"/>
</dbReference>
<keyword evidence="4 11" id="KW-1133">Transmembrane helix</keyword>
<feature type="transmembrane region" description="Helical" evidence="11">
    <location>
        <begin position="225"/>
        <end position="247"/>
    </location>
</feature>
<dbReference type="GO" id="GO:0005886">
    <property type="term" value="C:plasma membrane"/>
    <property type="evidence" value="ECO:0007669"/>
    <property type="project" value="UniProtKB-SubCell"/>
</dbReference>
<dbReference type="PRINTS" id="PR00237">
    <property type="entry name" value="GPCRRHODOPSN"/>
</dbReference>